<dbReference type="InterPro" id="IPR053943">
    <property type="entry name" value="RlmKL-like_Mtase_CS"/>
</dbReference>
<name>A0A7Y9JZ03_9CELL</name>
<dbReference type="Proteomes" id="UP000618382">
    <property type="component" value="Unassembled WGS sequence"/>
</dbReference>
<dbReference type="Pfam" id="PF01170">
    <property type="entry name" value="UPF0020"/>
    <property type="match status" value="1"/>
</dbReference>
<dbReference type="GO" id="GO:0008168">
    <property type="term" value="F:methyltransferase activity"/>
    <property type="evidence" value="ECO:0007669"/>
    <property type="project" value="UniProtKB-KW"/>
</dbReference>
<evidence type="ECO:0000256" key="1">
    <source>
        <dbReference type="ARBA" id="ARBA00022603"/>
    </source>
</evidence>
<dbReference type="EMBL" id="BONN01000014">
    <property type="protein sequence ID" value="GIG34266.1"/>
    <property type="molecule type" value="Genomic_DNA"/>
</dbReference>
<dbReference type="SUPFAM" id="SSF53335">
    <property type="entry name" value="S-adenosyl-L-methionine-dependent methyltransferases"/>
    <property type="match status" value="1"/>
</dbReference>
<evidence type="ECO:0000313" key="6">
    <source>
        <dbReference type="Proteomes" id="UP000577956"/>
    </source>
</evidence>
<feature type="domain" description="Ribosomal RNA large subunit methyltransferase K/L-like methyltransferase" evidence="3">
    <location>
        <begin position="63"/>
        <end position="111"/>
    </location>
</feature>
<comment type="caution">
    <text evidence="5">The sequence shown here is derived from an EMBL/GenBank/DDBJ whole genome shotgun (WGS) entry which is preliminary data.</text>
</comment>
<reference evidence="4 7" key="2">
    <citation type="submission" date="2021-01" db="EMBL/GenBank/DDBJ databases">
        <title>Whole genome shotgun sequence of Cellulomonas oligotrophica NBRC 109435.</title>
        <authorList>
            <person name="Komaki H."/>
            <person name="Tamura T."/>
        </authorList>
    </citation>
    <scope>NUCLEOTIDE SEQUENCE [LARGE SCALE GENOMIC DNA]</scope>
    <source>
        <strain evidence="4 7">NBRC 109435</strain>
    </source>
</reference>
<proteinExistence type="predicted"/>
<dbReference type="PROSITE" id="PS01261">
    <property type="entry name" value="UPF0020"/>
    <property type="match status" value="1"/>
</dbReference>
<dbReference type="InterPro" id="IPR000241">
    <property type="entry name" value="RlmKL-like_Mtase"/>
</dbReference>
<accession>A0A7Y9JZ03</accession>
<dbReference type="RefSeq" id="WP_140460612.1">
    <property type="nucleotide sequence ID" value="NZ_BAABFI010000007.1"/>
</dbReference>
<evidence type="ECO:0000256" key="2">
    <source>
        <dbReference type="ARBA" id="ARBA00022679"/>
    </source>
</evidence>
<organism evidence="5 6">
    <name type="scientific">Cellulomonas oligotrophica</name>
    <dbReference type="NCBI Taxonomy" id="931536"/>
    <lineage>
        <taxon>Bacteria</taxon>
        <taxon>Bacillati</taxon>
        <taxon>Actinomycetota</taxon>
        <taxon>Actinomycetes</taxon>
        <taxon>Micrococcales</taxon>
        <taxon>Cellulomonadaceae</taxon>
        <taxon>Cellulomonas</taxon>
    </lineage>
</organism>
<protein>
    <recommendedName>
        <fullName evidence="3">Ribosomal RNA large subunit methyltransferase K/L-like methyltransferase domain-containing protein</fullName>
    </recommendedName>
</protein>
<dbReference type="GO" id="GO:0032259">
    <property type="term" value="P:methylation"/>
    <property type="evidence" value="ECO:0007669"/>
    <property type="project" value="UniProtKB-KW"/>
</dbReference>
<dbReference type="EMBL" id="JACCBK010000001">
    <property type="protein sequence ID" value="NYD87347.1"/>
    <property type="molecule type" value="Genomic_DNA"/>
</dbReference>
<evidence type="ECO:0000313" key="7">
    <source>
        <dbReference type="Proteomes" id="UP000618382"/>
    </source>
</evidence>
<reference evidence="5 6" key="1">
    <citation type="submission" date="2020-07" db="EMBL/GenBank/DDBJ databases">
        <title>Sequencing the genomes of 1000 actinobacteria strains.</title>
        <authorList>
            <person name="Klenk H.-P."/>
        </authorList>
    </citation>
    <scope>NUCLEOTIDE SEQUENCE [LARGE SCALE GENOMIC DNA]</scope>
    <source>
        <strain evidence="5 6">DSM 24482</strain>
    </source>
</reference>
<keyword evidence="7" id="KW-1185">Reference proteome</keyword>
<sequence>MSDLALAPERVQGLHRSDGRLERHTADLARLESLGASTMTAVSFRDLVGSLPADESSHSLYPYPARLVRHIPRFFLESGAIGRDATVVDPFCGSGTVLLEAALGGRQAYGIDSNPVAALIAEVKTTPLNAEKPEIEALARACVERAAAGRRKYEPSLFVEKWYSRAAYSMLCRLAAVVEVMCQNVDRPQANLLRLALARTALDHSIRDPRIPVPVRLAESPNTNATSDDVRRGFLRVTSRLATLACRIPNDLPTVEVRLGDARTAASWPCPETPSVMVTSPPYGAAQKYVRSTSLEAAWLGYADARGTRTLERSSIGREHLDESERARSADLLKDDELRENVEDISEVDPYRAAIYLNYFVDMQAALRVGLQTSRPETVILVCGTNRVVGMEIETHRHLARMVSAQGYKLRLKVRDEIRGRTLLTVRHRGSQPAHAEVIYMFDKVCAPASIRSGA</sequence>
<evidence type="ECO:0000313" key="5">
    <source>
        <dbReference type="EMBL" id="NYD87347.1"/>
    </source>
</evidence>
<dbReference type="CDD" id="cd02440">
    <property type="entry name" value="AdoMet_MTases"/>
    <property type="match status" value="1"/>
</dbReference>
<dbReference type="AlphaFoldDB" id="A0A7Y9JZ03"/>
<gene>
    <name evidence="5" type="ORF">BKA21_002896</name>
    <name evidence="4" type="ORF">Col01nite_34250</name>
</gene>
<keyword evidence="1" id="KW-0489">Methyltransferase</keyword>
<evidence type="ECO:0000313" key="4">
    <source>
        <dbReference type="EMBL" id="GIG34266.1"/>
    </source>
</evidence>
<keyword evidence="2" id="KW-0808">Transferase</keyword>
<dbReference type="Gene3D" id="3.40.50.150">
    <property type="entry name" value="Vaccinia Virus protein VP39"/>
    <property type="match status" value="1"/>
</dbReference>
<dbReference type="Proteomes" id="UP000577956">
    <property type="component" value="Unassembled WGS sequence"/>
</dbReference>
<evidence type="ECO:0000259" key="3">
    <source>
        <dbReference type="Pfam" id="PF01170"/>
    </source>
</evidence>
<dbReference type="InterPro" id="IPR029063">
    <property type="entry name" value="SAM-dependent_MTases_sf"/>
</dbReference>